<gene>
    <name evidence="3" type="ORF">BDV28DRAFT_130708</name>
</gene>
<evidence type="ECO:0000313" key="4">
    <source>
        <dbReference type="Proteomes" id="UP000327118"/>
    </source>
</evidence>
<dbReference type="EMBL" id="ML739070">
    <property type="protein sequence ID" value="KAE8354529.1"/>
    <property type="molecule type" value="Genomic_DNA"/>
</dbReference>
<accession>A0A5N6ZCQ5</accession>
<evidence type="ECO:0000313" key="3">
    <source>
        <dbReference type="EMBL" id="KAE8354529.1"/>
    </source>
</evidence>
<dbReference type="Proteomes" id="UP000327118">
    <property type="component" value="Unassembled WGS sequence"/>
</dbReference>
<organism evidence="3 4">
    <name type="scientific">Aspergillus coremiiformis</name>
    <dbReference type="NCBI Taxonomy" id="138285"/>
    <lineage>
        <taxon>Eukaryota</taxon>
        <taxon>Fungi</taxon>
        <taxon>Dikarya</taxon>
        <taxon>Ascomycota</taxon>
        <taxon>Pezizomycotina</taxon>
        <taxon>Eurotiomycetes</taxon>
        <taxon>Eurotiomycetidae</taxon>
        <taxon>Eurotiales</taxon>
        <taxon>Aspergillaceae</taxon>
        <taxon>Aspergillus</taxon>
        <taxon>Aspergillus subgen. Circumdati</taxon>
    </lineage>
</organism>
<keyword evidence="2" id="KW-0472">Membrane</keyword>
<sequence length="86" mass="10143">MRLCCDEGRLDYPSGQQRQEGEDNPERGGGVSVYGWDGIRPWIPSLQSFYFHHGLRKLFRPILVIILLFIFIFFSMVRVNRGGYFW</sequence>
<reference evidence="4" key="1">
    <citation type="submission" date="2019-04" db="EMBL/GenBank/DDBJ databases">
        <title>Friends and foes A comparative genomics studyof 23 Aspergillus species from section Flavi.</title>
        <authorList>
            <consortium name="DOE Joint Genome Institute"/>
            <person name="Kjaerbolling I."/>
            <person name="Vesth T."/>
            <person name="Frisvad J.C."/>
            <person name="Nybo J.L."/>
            <person name="Theobald S."/>
            <person name="Kildgaard S."/>
            <person name="Isbrandt T."/>
            <person name="Kuo A."/>
            <person name="Sato A."/>
            <person name="Lyhne E.K."/>
            <person name="Kogle M.E."/>
            <person name="Wiebenga A."/>
            <person name="Kun R.S."/>
            <person name="Lubbers R.J."/>
            <person name="Makela M.R."/>
            <person name="Barry K."/>
            <person name="Chovatia M."/>
            <person name="Clum A."/>
            <person name="Daum C."/>
            <person name="Haridas S."/>
            <person name="He G."/>
            <person name="LaButti K."/>
            <person name="Lipzen A."/>
            <person name="Mondo S."/>
            <person name="Riley R."/>
            <person name="Salamov A."/>
            <person name="Simmons B.A."/>
            <person name="Magnuson J.K."/>
            <person name="Henrissat B."/>
            <person name="Mortensen U.H."/>
            <person name="Larsen T.O."/>
            <person name="Devries R.P."/>
            <person name="Grigoriev I.V."/>
            <person name="Machida M."/>
            <person name="Baker S.E."/>
            <person name="Andersen M.R."/>
        </authorList>
    </citation>
    <scope>NUCLEOTIDE SEQUENCE [LARGE SCALE GENOMIC DNA]</scope>
    <source>
        <strain evidence="4">CBS 553.77</strain>
    </source>
</reference>
<evidence type="ECO:0000256" key="1">
    <source>
        <dbReference type="SAM" id="MobiDB-lite"/>
    </source>
</evidence>
<protein>
    <submittedName>
        <fullName evidence="3">Uncharacterized protein</fullName>
    </submittedName>
</protein>
<proteinExistence type="predicted"/>
<keyword evidence="2" id="KW-1133">Transmembrane helix</keyword>
<dbReference type="AlphaFoldDB" id="A0A5N6ZCQ5"/>
<keyword evidence="2" id="KW-0812">Transmembrane</keyword>
<keyword evidence="4" id="KW-1185">Reference proteome</keyword>
<feature type="compositionally biased region" description="Basic and acidic residues" evidence="1">
    <location>
        <begin position="1"/>
        <end position="10"/>
    </location>
</feature>
<feature type="transmembrane region" description="Helical" evidence="2">
    <location>
        <begin position="58"/>
        <end position="77"/>
    </location>
</feature>
<evidence type="ECO:0000256" key="2">
    <source>
        <dbReference type="SAM" id="Phobius"/>
    </source>
</evidence>
<name>A0A5N6ZCQ5_9EURO</name>
<feature type="region of interest" description="Disordered" evidence="1">
    <location>
        <begin position="1"/>
        <end position="29"/>
    </location>
</feature>